<evidence type="ECO:0000259" key="4">
    <source>
        <dbReference type="Pfam" id="PF18957"/>
    </source>
</evidence>
<evidence type="ECO:0000313" key="5">
    <source>
        <dbReference type="EMBL" id="MCO6394481.1"/>
    </source>
</evidence>
<dbReference type="NCBIfam" id="NF038186">
    <property type="entry name" value="YPDG_rpt"/>
    <property type="match status" value="3"/>
</dbReference>
<dbReference type="Proteomes" id="UP001205920">
    <property type="component" value="Unassembled WGS sequence"/>
</dbReference>
<accession>A0AAW5HXJ4</accession>
<dbReference type="Pfam" id="PF05345">
    <property type="entry name" value="He_PIG"/>
    <property type="match status" value="1"/>
</dbReference>
<evidence type="ECO:0000256" key="1">
    <source>
        <dbReference type="SAM" id="MobiDB-lite"/>
    </source>
</evidence>
<keyword evidence="3" id="KW-0732">Signal</keyword>
<evidence type="ECO:0000256" key="3">
    <source>
        <dbReference type="SAM" id="SignalP"/>
    </source>
</evidence>
<feature type="compositionally biased region" description="Low complexity" evidence="1">
    <location>
        <begin position="359"/>
        <end position="368"/>
    </location>
</feature>
<feature type="compositionally biased region" description="Basic and acidic residues" evidence="1">
    <location>
        <begin position="325"/>
        <end position="335"/>
    </location>
</feature>
<feature type="region of interest" description="Disordered" evidence="1">
    <location>
        <begin position="325"/>
        <end position="369"/>
    </location>
</feature>
<feature type="signal peptide" evidence="3">
    <location>
        <begin position="1"/>
        <end position="31"/>
    </location>
</feature>
<sequence>MGNVSGRNGAKRRGGVSVAACALGASLVITGAPVVAGTATAQEPTAESTSWKTPRTEAARTDVKFPDLVVAPGETATSRPELKRNFWTAAWNKIGTPVKWELSEGFSAPTGWHLTFSKDGTLNATAGEGIETTTFKVPVTITFADDSTKDVEANVTLADGPTIEPIKDQKYWQNRLIQPRRVMAWNVPADAVIELEGLPAGLSTSAQTRLGSGSYLFINGRPTETGTFNVTARVTGAGDPLEETFAITVADSAELGEPEDADIAPSEVPPVRPGTDVHIPLDVEDASSVEVEGLPEGLKYDGEQHAIVGTPTKEGTSEVVVDKVTEDGTHKRDSFELTVDENAPEPSEPSEPADPTDPSDPAGPAAPDQFEWNPIKVRAGEETGVTPARSTQGVRVLAEPGNPDWFTVFANGAVYAAPSRDAKPGTYTMKVRTEKGEQDTITVEVTAAVKDSVRYESSYADTYVRAGGTATSPAPYARLGYNGMVFERQPLPKEASFSTKSEGVKLNQHTGQITLSADLTAEEGSTIEVPVTVTYPDGSTKEIIAHFQVLAPQFAQTQKFEYERREAFEGETIKVNLTEPFDPASDPEFAILTKASKLQGWDLFIDATTGTITATAPAQDAKPLNVEVVARYSDGSHKTVVAVIGVRDAKPQAYTSNLDFEDAVVGDDGTVTITPKGDIPTGVKFEPEGAAALGGVAGLRVDVDEKTGQIKVTLPKDAKPGQGYDLGVRINFPDGGSKVVQLNVARDSQAHREQPSWTPIGVAIGANAVTHEPKVAPKGATYAISADFAAEGWKAAVDATTGALTVAAPASAHVGDRTMIPIVVTFEDGSQKLVEAQVTAVKAMGGAVSNAYDPTQVRAGETVTLPPTLQGAHYSLLNPVGGLDTRIDATTGVLTVGARPNAVPGVREVPVRISFPDGSTTIANARISVLTTDGKPSLAEATPEFNDTIKAYPGKATTYVVPKPAGAAKEAFALGQLPKALADWKIGIDAATGALTITPPAGAKPGIVPVPVVVSFADGSQATKLLRVQVVKGPQEVEKGSSTSSEIPPGAKIAGFVLGLLAFLGGLGYSLYEHRDFFRTFLAFPINQQR</sequence>
<name>A0AAW5HXJ4_9CORY</name>
<feature type="chain" id="PRO_5043969400" evidence="3">
    <location>
        <begin position="32"/>
        <end position="1090"/>
    </location>
</feature>
<feature type="domain" description="Long Rib" evidence="4">
    <location>
        <begin position="59"/>
        <end position="157"/>
    </location>
</feature>
<feature type="domain" description="Long Rib" evidence="4">
    <location>
        <begin position="970"/>
        <end position="1030"/>
    </location>
</feature>
<feature type="domain" description="Long Rib" evidence="4">
    <location>
        <begin position="555"/>
        <end position="646"/>
    </location>
</feature>
<keyword evidence="2" id="KW-1133">Transmembrane helix</keyword>
<protein>
    <submittedName>
        <fullName evidence="5">YPDG domain-containing protein</fullName>
    </submittedName>
</protein>
<feature type="domain" description="Long Rib" evidence="4">
    <location>
        <begin position="664"/>
        <end position="744"/>
    </location>
</feature>
<dbReference type="Gene3D" id="2.60.40.10">
    <property type="entry name" value="Immunoglobulins"/>
    <property type="match status" value="2"/>
</dbReference>
<comment type="caution">
    <text evidence="5">The sequence shown here is derived from an EMBL/GenBank/DDBJ whole genome shotgun (WGS) entry which is preliminary data.</text>
</comment>
<dbReference type="GO" id="GO:0005975">
    <property type="term" value="P:carbohydrate metabolic process"/>
    <property type="evidence" value="ECO:0007669"/>
    <property type="project" value="UniProtKB-ARBA"/>
</dbReference>
<feature type="transmembrane region" description="Helical" evidence="2">
    <location>
        <begin position="1053"/>
        <end position="1072"/>
    </location>
</feature>
<dbReference type="InterPro" id="IPR044055">
    <property type="entry name" value="RibLong"/>
</dbReference>
<dbReference type="EMBL" id="JAEUWV010000006">
    <property type="protein sequence ID" value="MCO6394481.1"/>
    <property type="molecule type" value="Genomic_DNA"/>
</dbReference>
<reference evidence="5 6" key="1">
    <citation type="submission" date="2021-01" db="EMBL/GenBank/DDBJ databases">
        <title>Identification and Characterization of Corynebacterium sp.</title>
        <authorList>
            <person name="Luo Q."/>
            <person name="Qu P."/>
            <person name="Chen Q."/>
        </authorList>
    </citation>
    <scope>NUCLEOTIDE SEQUENCE [LARGE SCALE GENOMIC DNA]</scope>
    <source>
        <strain evidence="5 6">MC-18</strain>
    </source>
</reference>
<dbReference type="Pfam" id="PF18957">
    <property type="entry name" value="RibLong"/>
    <property type="match status" value="7"/>
</dbReference>
<keyword evidence="6" id="KW-1185">Reference proteome</keyword>
<proteinExistence type="predicted"/>
<keyword evidence="2" id="KW-0812">Transmembrane</keyword>
<feature type="domain" description="Long Rib" evidence="4">
    <location>
        <begin position="750"/>
        <end position="839"/>
    </location>
</feature>
<gene>
    <name evidence="5" type="ORF">JMN37_05755</name>
</gene>
<evidence type="ECO:0000256" key="2">
    <source>
        <dbReference type="SAM" id="Phobius"/>
    </source>
</evidence>
<evidence type="ECO:0000313" key="6">
    <source>
        <dbReference type="Proteomes" id="UP001205920"/>
    </source>
</evidence>
<dbReference type="AlphaFoldDB" id="A0AAW5HXJ4"/>
<dbReference type="InterPro" id="IPR013783">
    <property type="entry name" value="Ig-like_fold"/>
</dbReference>
<feature type="domain" description="Long Rib" evidence="4">
    <location>
        <begin position="851"/>
        <end position="929"/>
    </location>
</feature>
<feature type="domain" description="Long Rib" evidence="4">
    <location>
        <begin position="454"/>
        <end position="549"/>
    </location>
</feature>
<organism evidence="5 6">
    <name type="scientific">Corynebacterium lipophilum</name>
    <dbReference type="NCBI Taxonomy" id="2804918"/>
    <lineage>
        <taxon>Bacteria</taxon>
        <taxon>Bacillati</taxon>
        <taxon>Actinomycetota</taxon>
        <taxon>Actinomycetes</taxon>
        <taxon>Mycobacteriales</taxon>
        <taxon>Corynebacteriaceae</taxon>
        <taxon>Corynebacterium</taxon>
    </lineage>
</organism>
<keyword evidence="2" id="KW-0472">Membrane</keyword>
<dbReference type="RefSeq" id="WP_071573083.1">
    <property type="nucleotide sequence ID" value="NZ_JAEUWV010000006.1"/>
</dbReference>